<evidence type="ECO:0000313" key="2">
    <source>
        <dbReference type="Proteomes" id="UP001519273"/>
    </source>
</evidence>
<keyword evidence="2" id="KW-1185">Reference proteome</keyword>
<comment type="caution">
    <text evidence="1">The sequence shown here is derived from an EMBL/GenBank/DDBJ whole genome shotgun (WGS) entry which is preliminary data.</text>
</comment>
<sequence>MSHSSPMDYVHLVAKLSDLKEEHYQNVLALSTIIELLIDKGLITREELERKAMELDQFMDQFTNHPPYPTV</sequence>
<dbReference type="Proteomes" id="UP001519273">
    <property type="component" value="Unassembled WGS sequence"/>
</dbReference>
<protein>
    <submittedName>
        <fullName evidence="1">Uncharacterized protein</fullName>
    </submittedName>
</protein>
<accession>A0ABS4H6W4</accession>
<dbReference type="EMBL" id="JAGGKP010000012">
    <property type="protein sequence ID" value="MBP1938231.1"/>
    <property type="molecule type" value="Genomic_DNA"/>
</dbReference>
<name>A0ABS4H6W4_9BACL</name>
<gene>
    <name evidence="1" type="ORF">J2Z20_003150</name>
</gene>
<proteinExistence type="predicted"/>
<evidence type="ECO:0000313" key="1">
    <source>
        <dbReference type="EMBL" id="MBP1938231.1"/>
    </source>
</evidence>
<dbReference type="RefSeq" id="WP_209852330.1">
    <property type="nucleotide sequence ID" value="NZ_CBCRVE010000012.1"/>
</dbReference>
<reference evidence="1 2" key="1">
    <citation type="submission" date="2021-03" db="EMBL/GenBank/DDBJ databases">
        <title>Genomic Encyclopedia of Type Strains, Phase IV (KMG-IV): sequencing the most valuable type-strain genomes for metagenomic binning, comparative biology and taxonomic classification.</title>
        <authorList>
            <person name="Goeker M."/>
        </authorList>
    </citation>
    <scope>NUCLEOTIDE SEQUENCE [LARGE SCALE GENOMIC DNA]</scope>
    <source>
        <strain evidence="1 2">DSM 23491</strain>
    </source>
</reference>
<organism evidence="1 2">
    <name type="scientific">Paenibacillus sediminis</name>
    <dbReference type="NCBI Taxonomy" id="664909"/>
    <lineage>
        <taxon>Bacteria</taxon>
        <taxon>Bacillati</taxon>
        <taxon>Bacillota</taxon>
        <taxon>Bacilli</taxon>
        <taxon>Bacillales</taxon>
        <taxon>Paenibacillaceae</taxon>
        <taxon>Paenibacillus</taxon>
    </lineage>
</organism>